<dbReference type="SUPFAM" id="SSF103473">
    <property type="entry name" value="MFS general substrate transporter"/>
    <property type="match status" value="1"/>
</dbReference>
<dbReference type="PANTHER" id="PTHR11662">
    <property type="entry name" value="SOLUTE CARRIER FAMILY 17"/>
    <property type="match status" value="1"/>
</dbReference>
<dbReference type="GO" id="GO:0005886">
    <property type="term" value="C:plasma membrane"/>
    <property type="evidence" value="ECO:0007669"/>
    <property type="project" value="UniProtKB-SubCell"/>
</dbReference>
<comment type="caution">
    <text evidence="9">The sequence shown here is derived from an EMBL/GenBank/DDBJ whole genome shotgun (WGS) entry which is preliminary data.</text>
</comment>
<reference evidence="9 10" key="1">
    <citation type="submission" date="2017-01" db="EMBL/GenBank/DDBJ databases">
        <authorList>
            <person name="Varghese N."/>
            <person name="Submissions S."/>
        </authorList>
    </citation>
    <scope>NUCLEOTIDE SEQUENCE [LARGE SCALE GENOMIC DNA]</scope>
    <source>
        <strain evidence="9 10">RUG2-6</strain>
    </source>
</reference>
<dbReference type="Gene3D" id="1.20.1250.20">
    <property type="entry name" value="MFS general substrate transporter like domains"/>
    <property type="match status" value="2"/>
</dbReference>
<gene>
    <name evidence="9" type="ORF">SAMN05878482_104453</name>
</gene>
<keyword evidence="4 7" id="KW-0812">Transmembrane</keyword>
<dbReference type="AlphaFoldDB" id="A0A9X8RAM5"/>
<dbReference type="InterPro" id="IPR050382">
    <property type="entry name" value="MFS_Na/Anion_cotransporter"/>
</dbReference>
<organism evidence="9 10">
    <name type="scientific">Peribacillus simplex</name>
    <dbReference type="NCBI Taxonomy" id="1478"/>
    <lineage>
        <taxon>Bacteria</taxon>
        <taxon>Bacillati</taxon>
        <taxon>Bacillota</taxon>
        <taxon>Bacilli</taxon>
        <taxon>Bacillales</taxon>
        <taxon>Bacillaceae</taxon>
        <taxon>Peribacillus</taxon>
    </lineage>
</organism>
<evidence type="ECO:0000256" key="4">
    <source>
        <dbReference type="ARBA" id="ARBA00022692"/>
    </source>
</evidence>
<feature type="transmembrane region" description="Helical" evidence="7">
    <location>
        <begin position="277"/>
        <end position="294"/>
    </location>
</feature>
<dbReference type="InterPro" id="IPR000849">
    <property type="entry name" value="Sugar_P_transporter"/>
</dbReference>
<feature type="transmembrane region" description="Helical" evidence="7">
    <location>
        <begin position="373"/>
        <end position="393"/>
    </location>
</feature>
<evidence type="ECO:0000256" key="3">
    <source>
        <dbReference type="ARBA" id="ARBA00022475"/>
    </source>
</evidence>
<evidence type="ECO:0000256" key="5">
    <source>
        <dbReference type="ARBA" id="ARBA00022989"/>
    </source>
</evidence>
<evidence type="ECO:0000256" key="6">
    <source>
        <dbReference type="ARBA" id="ARBA00023136"/>
    </source>
</evidence>
<keyword evidence="6 7" id="KW-0472">Membrane</keyword>
<feature type="transmembrane region" description="Helical" evidence="7">
    <location>
        <begin position="235"/>
        <end position="257"/>
    </location>
</feature>
<keyword evidence="2" id="KW-0813">Transport</keyword>
<dbReference type="InterPro" id="IPR020846">
    <property type="entry name" value="MFS_dom"/>
</dbReference>
<dbReference type="RefSeq" id="WP_076368954.1">
    <property type="nucleotide sequence ID" value="NZ_FTMX01000004.1"/>
</dbReference>
<dbReference type="PANTHER" id="PTHR11662:SF399">
    <property type="entry name" value="FI19708P1-RELATED"/>
    <property type="match status" value="1"/>
</dbReference>
<feature type="transmembrane region" description="Helical" evidence="7">
    <location>
        <begin position="162"/>
        <end position="185"/>
    </location>
</feature>
<feature type="transmembrane region" description="Helical" evidence="7">
    <location>
        <begin position="314"/>
        <end position="331"/>
    </location>
</feature>
<evidence type="ECO:0000256" key="7">
    <source>
        <dbReference type="SAM" id="Phobius"/>
    </source>
</evidence>
<evidence type="ECO:0000313" key="9">
    <source>
        <dbReference type="EMBL" id="SIR60764.1"/>
    </source>
</evidence>
<proteinExistence type="predicted"/>
<sequence>MMEKPSRVRYGIIGFSFVACLINYGDRIAISVASPAIIEELNFTPIEWGYILSAFFWTYSLFGLIGGFVNDKFGARNTYGFTMIIWSMAVGLTSMAWNFISLLIIRLLFGAGEGPQVPTATKVVSNWFPKAESARALSLSQVGTTIGPIIATPLVAWLTVEMGWRVSFIVLASLGIIWAIGWFLFAKEYPNQHKKVNQKELDYIQQDKGNELDNDGIETTSGSKISTWSFIKKPYILSVSLCYFAYSFVLFLVVTWFPNYLVDQRGMTMKEMGIFSIWPWVGASIGLMIGGYLADHLVKKSKDGNLVSGRKHMIIICQIFTAITFSLSAVVESTALALTLTTIAMAFLLGSWQYQSLVIAIVPKQKLGAVSGFVQSISAVGGILAPIVTGYIVELSGSYNTAFYLGSIFCLIGAILVAIFVRPIKENTEQNLKNTANL</sequence>
<evidence type="ECO:0000256" key="1">
    <source>
        <dbReference type="ARBA" id="ARBA00004651"/>
    </source>
</evidence>
<dbReference type="EMBL" id="FTMX01000004">
    <property type="protein sequence ID" value="SIR60764.1"/>
    <property type="molecule type" value="Genomic_DNA"/>
</dbReference>
<feature type="transmembrane region" description="Helical" evidence="7">
    <location>
        <begin position="81"/>
        <end position="109"/>
    </location>
</feature>
<evidence type="ECO:0000313" key="10">
    <source>
        <dbReference type="Proteomes" id="UP000185829"/>
    </source>
</evidence>
<keyword evidence="3" id="KW-1003">Cell membrane</keyword>
<dbReference type="CDD" id="cd17319">
    <property type="entry name" value="MFS_ExuT_GudP_like"/>
    <property type="match status" value="1"/>
</dbReference>
<name>A0A9X8RAM5_9BACI</name>
<dbReference type="PIRSF" id="PIRSF002808">
    <property type="entry name" value="Hexose_phosphate_transp"/>
    <property type="match status" value="1"/>
</dbReference>
<dbReference type="GO" id="GO:0022857">
    <property type="term" value="F:transmembrane transporter activity"/>
    <property type="evidence" value="ECO:0007669"/>
    <property type="project" value="InterPro"/>
</dbReference>
<dbReference type="InterPro" id="IPR011701">
    <property type="entry name" value="MFS"/>
</dbReference>
<dbReference type="Proteomes" id="UP000185829">
    <property type="component" value="Unassembled WGS sequence"/>
</dbReference>
<feature type="domain" description="Major facilitator superfamily (MFS) profile" evidence="8">
    <location>
        <begin position="12"/>
        <end position="425"/>
    </location>
</feature>
<dbReference type="PROSITE" id="PS50850">
    <property type="entry name" value="MFS"/>
    <property type="match status" value="1"/>
</dbReference>
<feature type="transmembrane region" description="Helical" evidence="7">
    <location>
        <begin position="337"/>
        <end position="361"/>
    </location>
</feature>
<feature type="transmembrane region" description="Helical" evidence="7">
    <location>
        <begin position="399"/>
        <end position="421"/>
    </location>
</feature>
<dbReference type="InterPro" id="IPR036259">
    <property type="entry name" value="MFS_trans_sf"/>
</dbReference>
<comment type="subcellular location">
    <subcellularLocation>
        <location evidence="1">Cell membrane</location>
        <topology evidence="1">Multi-pass membrane protein</topology>
    </subcellularLocation>
</comment>
<dbReference type="PROSITE" id="PS51257">
    <property type="entry name" value="PROKAR_LIPOPROTEIN"/>
    <property type="match status" value="1"/>
</dbReference>
<feature type="transmembrane region" description="Helical" evidence="7">
    <location>
        <begin position="12"/>
        <end position="38"/>
    </location>
</feature>
<keyword evidence="5 7" id="KW-1133">Transmembrane helix</keyword>
<protein>
    <submittedName>
        <fullName evidence="9">MFS transporter, ACS family, hexuronate transporter</fullName>
    </submittedName>
</protein>
<evidence type="ECO:0000259" key="8">
    <source>
        <dbReference type="PROSITE" id="PS50850"/>
    </source>
</evidence>
<dbReference type="Pfam" id="PF07690">
    <property type="entry name" value="MFS_1"/>
    <property type="match status" value="2"/>
</dbReference>
<feature type="transmembrane region" description="Helical" evidence="7">
    <location>
        <begin position="50"/>
        <end position="69"/>
    </location>
</feature>
<evidence type="ECO:0000256" key="2">
    <source>
        <dbReference type="ARBA" id="ARBA00022448"/>
    </source>
</evidence>
<accession>A0A9X8RAM5</accession>